<dbReference type="FunFam" id="1.10.950.10:FF:000003">
    <property type="entry name" value="supervillin isoform X2"/>
    <property type="match status" value="1"/>
</dbReference>
<keyword evidence="4" id="KW-0963">Cytoplasm</keyword>
<dbReference type="GO" id="GO:0016020">
    <property type="term" value="C:membrane"/>
    <property type="evidence" value="ECO:0007669"/>
    <property type="project" value="UniProtKB-SubCell"/>
</dbReference>
<evidence type="ECO:0000256" key="3">
    <source>
        <dbReference type="ARBA" id="ARBA00008418"/>
    </source>
</evidence>
<dbReference type="GeneTree" id="ENSGT00940000154653"/>
<evidence type="ECO:0000313" key="11">
    <source>
        <dbReference type="Ensembl" id="ENSOMYP00000100373.2"/>
    </source>
</evidence>
<feature type="region of interest" description="Disordered" evidence="9">
    <location>
        <begin position="1361"/>
        <end position="1381"/>
    </location>
</feature>
<feature type="compositionally biased region" description="Basic and acidic residues" evidence="9">
    <location>
        <begin position="212"/>
        <end position="228"/>
    </location>
</feature>
<dbReference type="PANTHER" id="PTHR11977:SF136">
    <property type="entry name" value="LOW QUALITY PROTEIN: SUPERVILLIN"/>
    <property type="match status" value="1"/>
</dbReference>
<organism evidence="11 12">
    <name type="scientific">Oncorhynchus mykiss</name>
    <name type="common">Rainbow trout</name>
    <name type="synonym">Salmo gairdneri</name>
    <dbReference type="NCBI Taxonomy" id="8022"/>
    <lineage>
        <taxon>Eukaryota</taxon>
        <taxon>Metazoa</taxon>
        <taxon>Chordata</taxon>
        <taxon>Craniata</taxon>
        <taxon>Vertebrata</taxon>
        <taxon>Euteleostomi</taxon>
        <taxon>Actinopterygii</taxon>
        <taxon>Neopterygii</taxon>
        <taxon>Teleostei</taxon>
        <taxon>Protacanthopterygii</taxon>
        <taxon>Salmoniformes</taxon>
        <taxon>Salmonidae</taxon>
        <taxon>Salmoninae</taxon>
        <taxon>Oncorhynchus</taxon>
    </lineage>
</organism>
<feature type="region of interest" description="Disordered" evidence="9">
    <location>
        <begin position="348"/>
        <end position="379"/>
    </location>
</feature>
<keyword evidence="7" id="KW-0009">Actin-binding</keyword>
<name>A0A8C7WH39_ONCMY</name>
<evidence type="ECO:0000256" key="6">
    <source>
        <dbReference type="ARBA" id="ARBA00023136"/>
    </source>
</evidence>
<feature type="region of interest" description="Disordered" evidence="9">
    <location>
        <begin position="516"/>
        <end position="539"/>
    </location>
</feature>
<feature type="compositionally biased region" description="Basic and acidic residues" evidence="9">
    <location>
        <begin position="258"/>
        <end position="273"/>
    </location>
</feature>
<dbReference type="GO" id="GO:0051014">
    <property type="term" value="P:actin filament severing"/>
    <property type="evidence" value="ECO:0007669"/>
    <property type="project" value="TreeGrafter"/>
</dbReference>
<evidence type="ECO:0000256" key="5">
    <source>
        <dbReference type="ARBA" id="ARBA00022737"/>
    </source>
</evidence>
<dbReference type="Gene3D" id="3.40.20.10">
    <property type="entry name" value="Severin"/>
    <property type="match status" value="5"/>
</dbReference>
<feature type="compositionally biased region" description="Polar residues" evidence="9">
    <location>
        <begin position="659"/>
        <end position="671"/>
    </location>
</feature>
<evidence type="ECO:0000313" key="12">
    <source>
        <dbReference type="Proteomes" id="UP000694395"/>
    </source>
</evidence>
<dbReference type="InterPro" id="IPR029006">
    <property type="entry name" value="ADF-H/Gelsolin-like_dom_sf"/>
</dbReference>
<sequence>MRSLENLEFCKPLLRKERIARRLEGIESEAPLALIPSCAGLVANRMLEEDPPRYTRASDPCEPIMGTQSRTRGRPGDHPGPAAHPHAEPVLSPSGGPVDPASLSSKAERIARYKAERRRQLSERYGILLDQEIDMDYSPRYSCSRRESDALDRVAPAVTERRRDRDRERQEVEEGGGGRESSRRTPYSSGALREEVHTEGLLKSRKAVLPSEIRRREKSVDDPQRGEPHLGPVSRQDDSTTSTAMEYESYKSGGRRTSRADSEEWETRPREQQQHWSSHSQDTKETGPVSRMETSHSQPSQQQQAPEPLQQHPHPQSQQDLQGQHGLQDQQQGDSAVYLQKGAYLPQARHRSMEPAGQAGPPKLKVRTRSMSDIGVSQRSAAYRSMERAAASREATMAAHLAREGRVAVGVLPNGEVGTLDTRVSVAQLRHSYLENANRKPELEPTKVELTAMEVDPAAGSADRERGTARRPRRYITPGDIRKSSERFRTQPITTAERLEAKMSVAAKRSLFRELEKTTDSVPKPRSRNPAVERRLRRVQDRARTQPITNEEVDIAHTVSALSSQSVTVHTTVARIPSPTVVSTTMTSYRLCYLSPHSLAEKMALFNQLSKQPSKPAAEGAGASRGDTRQRRANSRFQTQPITQGEVDQPQPYSKPHQHFTQEPPAQSQPKPQERERSFTQPLPKPYSQLIPHTQPRPLSLSQPPPPQTAPQTLPKPTSFPQPLVKSQSLPLDHSDHITGHSVSDLHSPSETELSEMSSKQMSIKERLALLKKSGEEDWRNRINKKQEVVKVAVTERHSTVQGQGWEAEQTYKKKVRLHTEPVFSSTYFPPISLGHKCQCVTVCVQRMGEEMENQAQMSIEERKQMISTREESWVSKGKGVANDSTQYTVAARMVKKGLAASSAISPILSPVSTKLKSNVPVIKPQEEIEARPEMNLESDKKLDKLETFLGRLNSKVAGLQETTLTVTEKAVKEVMRMDDEIFSKFYRHVADFPRMPSRIEIDEDFDAIFGTQAPKLTSAIAQHKRAVRPSRNVQSSKNPLKMLAAREDIRHEYTEQRLNIGLIESKRIKDEKMNKTSEYSDAALAGLASKENFSNVSLRSVNISEQMSNNSAVPYKNVMLMQVKGRRHVQTRLVEPRASTLNSGDCFLLVTPQHCFVWMGEFANVIEKAKASELALFIQTKKDLGCRASQIQTIEEGVNPQSPAATEFWKILRGEQTYQSAGPPEEDELFESAIVETNCIFRLLDDKLVPDDDQWGKVPHSTLLESKEVLVFDFGSEVYVWHGKEVTLAQRKVAFQLAKHLWNGTFDYTCCDINPLDPGGCNTLIPRKGQGRPDWAIFGRLTEHNETTLFKEKFLDWADTKKPQPKNTNEQVSEQKETPGRECRPYDAALMLPVLQTAVSTVLDGMNVGRGHGSIEGEDRMRTLEISTVSVDVWHILEFDYSRLPKQSIGQFHEGDAYVVKWKYMVSAAVGRRQNPELRSAGPGKEKCCYFFWQGRNSTVSEKGTSALMTVELDEERGAQVQVQQGKELPCFLQCFNGGMIIHCGKREEEEENTQTEWRLYCVRGDVPVEGHLLEVVCHCSSLRSRSSMILLNVNKALIYLWHGCKAQQRTRLVGLTTAQKVKEQCPLEAGLHSSSKVTITECDEGSEPTGFWDAVGRKDRKAYDCMLQDPGKFNFTPRLFQLSSSSGEFVATEFYHPSRVPDLVSSLPFLQEDLYQASQPALFLVDNFHEVYLWQGWWPQDSESPGSARIRWDMDRKCAMETVLRYCREKNEKKPQKSYLIHAGLEPLTFTNMFPSWEHREDIAEITEREAEVCNQIILVEDVLARLCQNTYPLAELLARPLPGGVDPLRLEIYLSDQDFEKALDMKREEYEGLPGWKQVNLKKAKGLF</sequence>
<accession>A0A8C7WH39</accession>
<dbReference type="CDD" id="cd11289">
    <property type="entry name" value="gelsolin_S2_like"/>
    <property type="match status" value="1"/>
</dbReference>
<evidence type="ECO:0000256" key="1">
    <source>
        <dbReference type="ARBA" id="ARBA00004170"/>
    </source>
</evidence>
<dbReference type="InterPro" id="IPR003128">
    <property type="entry name" value="Villin_headpiece"/>
</dbReference>
<dbReference type="InterPro" id="IPR007123">
    <property type="entry name" value="Gelsolin-like_dom"/>
</dbReference>
<feature type="region of interest" description="Disordered" evidence="9">
    <location>
        <begin position="142"/>
        <end position="333"/>
    </location>
</feature>
<dbReference type="GO" id="GO:0005546">
    <property type="term" value="F:phosphatidylinositol-4,5-bisphosphate binding"/>
    <property type="evidence" value="ECO:0007669"/>
    <property type="project" value="TreeGrafter"/>
</dbReference>
<keyword evidence="12" id="KW-1185">Reference proteome</keyword>
<dbReference type="CDD" id="cd11280">
    <property type="entry name" value="gelsolin_like"/>
    <property type="match status" value="1"/>
</dbReference>
<dbReference type="InterPro" id="IPR007122">
    <property type="entry name" value="Villin/Gelsolin"/>
</dbReference>
<feature type="compositionally biased region" description="Polar residues" evidence="9">
    <location>
        <begin position="719"/>
        <end position="730"/>
    </location>
</feature>
<evidence type="ECO:0000256" key="4">
    <source>
        <dbReference type="ARBA" id="ARBA00022490"/>
    </source>
</evidence>
<keyword evidence="6" id="KW-0472">Membrane</keyword>
<dbReference type="Pfam" id="PF02209">
    <property type="entry name" value="VHP"/>
    <property type="match status" value="1"/>
</dbReference>
<dbReference type="GO" id="GO:0005737">
    <property type="term" value="C:cytoplasm"/>
    <property type="evidence" value="ECO:0007669"/>
    <property type="project" value="TreeGrafter"/>
</dbReference>
<dbReference type="GO" id="GO:0051016">
    <property type="term" value="P:barbed-end actin filament capping"/>
    <property type="evidence" value="ECO:0007669"/>
    <property type="project" value="TreeGrafter"/>
</dbReference>
<feature type="domain" description="HP" evidence="10">
    <location>
        <begin position="1828"/>
        <end position="1891"/>
    </location>
</feature>
<feature type="region of interest" description="Disordered" evidence="9">
    <location>
        <begin position="51"/>
        <end position="104"/>
    </location>
</feature>
<comment type="similarity">
    <text evidence="3">Belongs to the villin/gelsolin family.</text>
</comment>
<dbReference type="Pfam" id="PF00626">
    <property type="entry name" value="Gelsolin"/>
    <property type="match status" value="1"/>
</dbReference>
<evidence type="ECO:0000259" key="10">
    <source>
        <dbReference type="PROSITE" id="PS51089"/>
    </source>
</evidence>
<feature type="compositionally biased region" description="Low complexity" evidence="9">
    <location>
        <begin position="295"/>
        <end position="333"/>
    </location>
</feature>
<comment type="subcellular location">
    <subcellularLocation>
        <location evidence="2">Cytoplasm</location>
        <location evidence="2">Cytoskeleton</location>
    </subcellularLocation>
    <subcellularLocation>
        <location evidence="1">Membrane</location>
        <topology evidence="1">Peripheral membrane protein</topology>
    </subcellularLocation>
</comment>
<dbReference type="SUPFAM" id="SSF55753">
    <property type="entry name" value="Actin depolymerizing proteins"/>
    <property type="match status" value="5"/>
</dbReference>
<reference evidence="11" key="1">
    <citation type="submission" date="2020-07" db="EMBL/GenBank/DDBJ databases">
        <title>A long reads based de novo assembly of the rainbow trout Arlee double haploid line genome.</title>
        <authorList>
            <person name="Gao G."/>
            <person name="Palti Y."/>
        </authorList>
    </citation>
    <scope>NUCLEOTIDE SEQUENCE [LARGE SCALE GENOMIC DNA]</scope>
</reference>
<keyword evidence="5" id="KW-0677">Repeat</keyword>
<dbReference type="Gene3D" id="1.10.950.10">
    <property type="entry name" value="Villin headpiece domain"/>
    <property type="match status" value="1"/>
</dbReference>
<evidence type="ECO:0000256" key="9">
    <source>
        <dbReference type="SAM" id="MobiDB-lite"/>
    </source>
</evidence>
<evidence type="ECO:0000256" key="2">
    <source>
        <dbReference type="ARBA" id="ARBA00004245"/>
    </source>
</evidence>
<evidence type="ECO:0000256" key="8">
    <source>
        <dbReference type="ARBA" id="ARBA00023212"/>
    </source>
</evidence>
<dbReference type="SMART" id="SM00153">
    <property type="entry name" value="VHP"/>
    <property type="match status" value="1"/>
</dbReference>
<dbReference type="Ensembl" id="ENSOMYT00000108909.2">
    <property type="protein sequence ID" value="ENSOMYP00000100373.2"/>
    <property type="gene ID" value="ENSOMYG00000043884.2"/>
</dbReference>
<reference evidence="11" key="2">
    <citation type="submission" date="2025-08" db="UniProtKB">
        <authorList>
            <consortium name="Ensembl"/>
        </authorList>
    </citation>
    <scope>IDENTIFICATION</scope>
</reference>
<dbReference type="GO" id="GO:0015629">
    <property type="term" value="C:actin cytoskeleton"/>
    <property type="evidence" value="ECO:0007669"/>
    <property type="project" value="TreeGrafter"/>
</dbReference>
<keyword evidence="8" id="KW-0206">Cytoskeleton</keyword>
<feature type="compositionally biased region" description="Basic and acidic residues" evidence="9">
    <location>
        <begin position="159"/>
        <end position="183"/>
    </location>
</feature>
<dbReference type="SMART" id="SM00262">
    <property type="entry name" value="GEL"/>
    <property type="match status" value="4"/>
</dbReference>
<dbReference type="SUPFAM" id="SSF47050">
    <property type="entry name" value="VHP, Villin headpiece domain"/>
    <property type="match status" value="1"/>
</dbReference>
<dbReference type="GO" id="GO:0008154">
    <property type="term" value="P:actin polymerization or depolymerization"/>
    <property type="evidence" value="ECO:0007669"/>
    <property type="project" value="TreeGrafter"/>
</dbReference>
<reference evidence="11" key="3">
    <citation type="submission" date="2025-09" db="UniProtKB">
        <authorList>
            <consortium name="Ensembl"/>
        </authorList>
    </citation>
    <scope>IDENTIFICATION</scope>
</reference>
<dbReference type="PANTHER" id="PTHR11977">
    <property type="entry name" value="VILLIN"/>
    <property type="match status" value="1"/>
</dbReference>
<protein>
    <recommendedName>
        <fullName evidence="10">HP domain-containing protein</fullName>
    </recommendedName>
</protein>
<dbReference type="Proteomes" id="UP000694395">
    <property type="component" value="Chromosome 28"/>
</dbReference>
<dbReference type="GO" id="GO:0051015">
    <property type="term" value="F:actin filament binding"/>
    <property type="evidence" value="ECO:0007669"/>
    <property type="project" value="InterPro"/>
</dbReference>
<feature type="compositionally biased region" description="Basic and acidic residues" evidence="9">
    <location>
        <begin position="192"/>
        <end position="202"/>
    </location>
</feature>
<evidence type="ECO:0000256" key="7">
    <source>
        <dbReference type="ARBA" id="ARBA00023203"/>
    </source>
</evidence>
<dbReference type="InterPro" id="IPR036886">
    <property type="entry name" value="Villin_headpiece_dom_sf"/>
</dbReference>
<feature type="region of interest" description="Disordered" evidence="9">
    <location>
        <begin position="610"/>
        <end position="762"/>
    </location>
</feature>
<proteinExistence type="inferred from homology"/>
<feature type="compositionally biased region" description="Polar residues" evidence="9">
    <location>
        <begin position="369"/>
        <end position="378"/>
    </location>
</feature>
<dbReference type="PROSITE" id="PS51089">
    <property type="entry name" value="HP"/>
    <property type="match status" value="1"/>
</dbReference>
<dbReference type="CDD" id="cd11293">
    <property type="entry name" value="gelsolin_S4_like"/>
    <property type="match status" value="1"/>
</dbReference>
<feature type="compositionally biased region" description="Polar residues" evidence="9">
    <location>
        <begin position="741"/>
        <end position="762"/>
    </location>
</feature>
<dbReference type="CDD" id="cd11288">
    <property type="entry name" value="gelsolin_S5_like"/>
    <property type="match status" value="1"/>
</dbReference>